<dbReference type="EMBL" id="CP023173">
    <property type="protein sequence ID" value="ASZ09204.1"/>
    <property type="molecule type" value="Genomic_DNA"/>
</dbReference>
<dbReference type="STRING" id="1336232.GCA_000518825_01353"/>
<evidence type="ECO:0000313" key="1">
    <source>
        <dbReference type="EMBL" id="ASZ09204.1"/>
    </source>
</evidence>
<protein>
    <submittedName>
        <fullName evidence="1">Uncharacterized protein</fullName>
    </submittedName>
</protein>
<reference evidence="1 2" key="1">
    <citation type="submission" date="2017-08" db="EMBL/GenBank/DDBJ databases">
        <title>Complete Genome Sequence of Mesoplasma chauliocola.</title>
        <authorList>
            <person name="Knight T.F.Jr."/>
            <person name="Citino T."/>
        </authorList>
    </citation>
    <scope>NUCLEOTIDE SEQUENCE [LARGE SCALE GENOMIC DNA]</scope>
    <source>
        <strain evidence="1 2">CHPA-2</strain>
    </source>
</reference>
<gene>
    <name evidence="1" type="ORF">CK556_02445</name>
</gene>
<dbReference type="Proteomes" id="UP000232229">
    <property type="component" value="Chromosome"/>
</dbReference>
<sequence length="121" mass="14462">MINFHVMEEKCNECNEELKRMLLKDCNKCEVEKNISLVCWKNLFLKNKASAELYAYIKANNVALNNLVKYSELNDYEEYKKYIDIFNKIKWLSFQELKSKDDQYEILSKVLSKLSKESIRS</sequence>
<name>A0A249SNF8_9MOLU</name>
<organism evidence="1 2">
    <name type="scientific">Mesoplasma chauliocola</name>
    <dbReference type="NCBI Taxonomy" id="216427"/>
    <lineage>
        <taxon>Bacteria</taxon>
        <taxon>Bacillati</taxon>
        <taxon>Mycoplasmatota</taxon>
        <taxon>Mollicutes</taxon>
        <taxon>Entomoplasmatales</taxon>
        <taxon>Entomoplasmataceae</taxon>
        <taxon>Mesoplasma</taxon>
    </lineage>
</organism>
<dbReference type="KEGG" id="mchc:CK556_02445"/>
<dbReference type="AlphaFoldDB" id="A0A249SNF8"/>
<keyword evidence="2" id="KW-1185">Reference proteome</keyword>
<evidence type="ECO:0000313" key="2">
    <source>
        <dbReference type="Proteomes" id="UP000232229"/>
    </source>
</evidence>
<accession>A0A249SNF8</accession>
<proteinExistence type="predicted"/>